<dbReference type="Gene3D" id="3.40.50.1820">
    <property type="entry name" value="alpha/beta hydrolase"/>
    <property type="match status" value="1"/>
</dbReference>
<comment type="caution">
    <text evidence="2">The sequence shown here is derived from an EMBL/GenBank/DDBJ whole genome shotgun (WGS) entry which is preliminary data.</text>
</comment>
<dbReference type="EMBL" id="QFFN01000031">
    <property type="protein sequence ID" value="PWG59212.1"/>
    <property type="molecule type" value="Genomic_DNA"/>
</dbReference>
<feature type="transmembrane region" description="Helical" evidence="1">
    <location>
        <begin position="29"/>
        <end position="55"/>
    </location>
</feature>
<gene>
    <name evidence="2" type="ORF">DF200_08810</name>
</gene>
<keyword evidence="1" id="KW-0812">Transmembrane</keyword>
<keyword evidence="1" id="KW-0472">Membrane</keyword>
<dbReference type="AlphaFoldDB" id="A0A2U2MQT1"/>
<dbReference type="InterPro" id="IPR029058">
    <property type="entry name" value="AB_hydrolase_fold"/>
</dbReference>
<dbReference type="SUPFAM" id="SSF53474">
    <property type="entry name" value="alpha/beta-Hydrolases"/>
    <property type="match status" value="1"/>
</dbReference>
<name>A0A2U2MQT1_9BIFI</name>
<organism evidence="2 3">
    <name type="scientific">Bifidobacterium catulorum</name>
    <dbReference type="NCBI Taxonomy" id="1630173"/>
    <lineage>
        <taxon>Bacteria</taxon>
        <taxon>Bacillati</taxon>
        <taxon>Actinomycetota</taxon>
        <taxon>Actinomycetes</taxon>
        <taxon>Bifidobacteriales</taxon>
        <taxon>Bifidobacteriaceae</taxon>
        <taxon>Bifidobacterium</taxon>
    </lineage>
</organism>
<sequence>MLRVFWWTVLLGGLSFVASAMLMDAGQWLPWLIALGVFALVESVVFWTGIIAVYLTSVQLGLKIRIIGVLCGWIPVVNLIALRLIIRTVGEEVRFESAKEYLDRQRATARICATRYPILLVHGVFFRDTKTLNYWGRVPAELERNGARIFYGEHQSAASVRDSAAELAERIRLIVERTGCGKVNVIAHSKGGLDMRYAIARCGAGRWVASLTTVNTPHRGCGFADYLLTNIPAAAQRKVAAAYNAAAGHLGDRSPDFMAAVHDLTQEGCGRINREIGLGAFPGVLCQSVGSKLSHATTGKFPLNFTYPLVKWFDGPNDGLVSRPSFPWGGRFIWLEPDGRRGISHADMIDLNRENIDGFDVREFYVGIVAELKRRGL</sequence>
<evidence type="ECO:0000313" key="2">
    <source>
        <dbReference type="EMBL" id="PWG59212.1"/>
    </source>
</evidence>
<feature type="transmembrane region" description="Helical" evidence="1">
    <location>
        <begin position="67"/>
        <end position="86"/>
    </location>
</feature>
<evidence type="ECO:0000256" key="1">
    <source>
        <dbReference type="SAM" id="Phobius"/>
    </source>
</evidence>
<keyword evidence="3" id="KW-1185">Reference proteome</keyword>
<dbReference type="Proteomes" id="UP000245753">
    <property type="component" value="Unassembled WGS sequence"/>
</dbReference>
<keyword evidence="1" id="KW-1133">Transmembrane helix</keyword>
<accession>A0A2U2MQT1</accession>
<protein>
    <submittedName>
        <fullName evidence="2">Triacylglycerol lipase</fullName>
    </submittedName>
</protein>
<evidence type="ECO:0000313" key="3">
    <source>
        <dbReference type="Proteomes" id="UP000245753"/>
    </source>
</evidence>
<reference evidence="2 3" key="1">
    <citation type="journal article" date="2018" name="Int. J. Syst. Evol. Microbiol.">
        <title>Bifidobacterium catulorum sp. nov., a novel taxon from the faeces of the baby common marmoset (Callithrix jacchus).</title>
        <authorList>
            <person name="Modesto M."/>
            <person name="Michelini S."/>
            <person name="Oki K."/>
            <person name="Biavati B."/>
            <person name="Watanabe K."/>
            <person name="Mattarelli P."/>
        </authorList>
    </citation>
    <scope>NUCLEOTIDE SEQUENCE [LARGE SCALE GENOMIC DNA]</scope>
    <source>
        <strain evidence="2 3">MRM 8.19</strain>
    </source>
</reference>
<dbReference type="RefSeq" id="WP_109137926.1">
    <property type="nucleotide sequence ID" value="NZ_QFFN01000031.1"/>
</dbReference>
<proteinExistence type="predicted"/>